<dbReference type="SMART" id="SM00530">
    <property type="entry name" value="HTH_XRE"/>
    <property type="match status" value="1"/>
</dbReference>
<dbReference type="PANTHER" id="PTHR46797">
    <property type="entry name" value="HTH-TYPE TRANSCRIPTIONAL REGULATOR"/>
    <property type="match status" value="1"/>
</dbReference>
<dbReference type="Pfam" id="PF12844">
    <property type="entry name" value="HTH_19"/>
    <property type="match status" value="1"/>
</dbReference>
<accession>A0A5J4RNR1</accession>
<proteinExistence type="predicted"/>
<dbReference type="AlphaFoldDB" id="A0A5J4RNR1"/>
<keyword evidence="1" id="KW-0238">DNA-binding</keyword>
<feature type="domain" description="HTH cro/C1-type" evidence="2">
    <location>
        <begin position="8"/>
        <end position="63"/>
    </location>
</feature>
<dbReference type="PROSITE" id="PS50943">
    <property type="entry name" value="HTH_CROC1"/>
    <property type="match status" value="1"/>
</dbReference>
<dbReference type="CDD" id="cd00093">
    <property type="entry name" value="HTH_XRE"/>
    <property type="match status" value="1"/>
</dbReference>
<dbReference type="InterPro" id="IPR010982">
    <property type="entry name" value="Lambda_DNA-bd_dom_sf"/>
</dbReference>
<dbReference type="InterPro" id="IPR050807">
    <property type="entry name" value="TransReg_Diox_bact_type"/>
</dbReference>
<name>A0A5J4RNR1_9ZZZZ</name>
<gene>
    <name evidence="3" type="ORF">EZS27_016569</name>
</gene>
<dbReference type="EMBL" id="SNRY01000920">
    <property type="protein sequence ID" value="KAA6335162.1"/>
    <property type="molecule type" value="Genomic_DNA"/>
</dbReference>
<dbReference type="GO" id="GO:0005829">
    <property type="term" value="C:cytosol"/>
    <property type="evidence" value="ECO:0007669"/>
    <property type="project" value="TreeGrafter"/>
</dbReference>
<dbReference type="GO" id="GO:0003677">
    <property type="term" value="F:DNA binding"/>
    <property type="evidence" value="ECO:0007669"/>
    <property type="project" value="UniProtKB-KW"/>
</dbReference>
<evidence type="ECO:0000256" key="1">
    <source>
        <dbReference type="ARBA" id="ARBA00023125"/>
    </source>
</evidence>
<evidence type="ECO:0000313" key="3">
    <source>
        <dbReference type="EMBL" id="KAA6335162.1"/>
    </source>
</evidence>
<dbReference type="SUPFAM" id="SSF47413">
    <property type="entry name" value="lambda repressor-like DNA-binding domains"/>
    <property type="match status" value="1"/>
</dbReference>
<evidence type="ECO:0000259" key="2">
    <source>
        <dbReference type="PROSITE" id="PS50943"/>
    </source>
</evidence>
<dbReference type="PANTHER" id="PTHR46797:SF1">
    <property type="entry name" value="METHYLPHOSPHONATE SYNTHASE"/>
    <property type="match status" value="1"/>
</dbReference>
<protein>
    <submittedName>
        <fullName evidence="3">Putative HTH-type transcriptional regulator</fullName>
    </submittedName>
</protein>
<organism evidence="3">
    <name type="scientific">termite gut metagenome</name>
    <dbReference type="NCBI Taxonomy" id="433724"/>
    <lineage>
        <taxon>unclassified sequences</taxon>
        <taxon>metagenomes</taxon>
        <taxon>organismal metagenomes</taxon>
    </lineage>
</organism>
<comment type="caution">
    <text evidence="3">The sequence shown here is derived from an EMBL/GenBank/DDBJ whole genome shotgun (WGS) entry which is preliminary data.</text>
</comment>
<sequence>MKSLGSTLKELREIQRLTLRQVEEATGISNAYLSQLENDKIAKPSANTLYKLSDMYNVELNTLLAAAGIIEKKAAPPHKLLNSIAFSTDTPLTKEEEDELLDYLNYKYVI</sequence>
<dbReference type="Gene3D" id="1.10.260.40">
    <property type="entry name" value="lambda repressor-like DNA-binding domains"/>
    <property type="match status" value="1"/>
</dbReference>
<dbReference type="GO" id="GO:0003700">
    <property type="term" value="F:DNA-binding transcription factor activity"/>
    <property type="evidence" value="ECO:0007669"/>
    <property type="project" value="TreeGrafter"/>
</dbReference>
<dbReference type="InterPro" id="IPR001387">
    <property type="entry name" value="Cro/C1-type_HTH"/>
</dbReference>
<reference evidence="3" key="1">
    <citation type="submission" date="2019-03" db="EMBL/GenBank/DDBJ databases">
        <title>Single cell metagenomics reveals metabolic interactions within the superorganism composed of flagellate Streblomastix strix and complex community of Bacteroidetes bacteria on its surface.</title>
        <authorList>
            <person name="Treitli S.C."/>
            <person name="Kolisko M."/>
            <person name="Husnik F."/>
            <person name="Keeling P."/>
            <person name="Hampl V."/>
        </authorList>
    </citation>
    <scope>NUCLEOTIDE SEQUENCE</scope>
    <source>
        <strain evidence="3">STM</strain>
    </source>
</reference>